<keyword evidence="15" id="KW-1185">Reference proteome</keyword>
<keyword evidence="12" id="KW-0413">Isomerase</keyword>
<dbReference type="EMBL" id="CP029449">
    <property type="protein sequence ID" value="AWL67365.1"/>
    <property type="molecule type" value="Genomic_DNA"/>
</dbReference>
<protein>
    <recommendedName>
        <fullName evidence="3">mannose-1-phosphate guanylyltransferase</fullName>
        <ecNumber evidence="3">2.7.7.13</ecNumber>
    </recommendedName>
</protein>
<reference evidence="12 14" key="1">
    <citation type="submission" date="2018-05" db="EMBL/GenBank/DDBJ databases">
        <title>Klebsiella quasipneumonaiae provides a window into carbapenemase gene transfer, plasmid rearrangements and nosocomial acquisition from the hospital environment.</title>
        <authorList>
            <person name="Mathers A.J."/>
            <person name="Vegesana K."/>
            <person name="Stoesser N."/>
            <person name="Crook D."/>
            <person name="Vaughan A."/>
            <person name="Barry K."/>
            <person name="Parikh H."/>
            <person name="Sebra R."/>
            <person name="Kotay S."/>
            <person name="Walker A.S."/>
            <person name="Sheppard A.E."/>
        </authorList>
    </citation>
    <scope>NUCLEOTIDE SEQUENCE [LARGE SCALE GENOMIC DNA]</scope>
    <source>
        <strain evidence="12 14">CAV1761</strain>
    </source>
</reference>
<evidence type="ECO:0000256" key="3">
    <source>
        <dbReference type="ARBA" id="ARBA00012387"/>
    </source>
</evidence>
<sequence length="358" mass="39809">MVNLIPVILAGGNGSRLWPLSREAFPKQFLTLDGSKHSLLQQTLLRLDGLQGVKIAAPIVICNEEHRFLVAEQLQEIDCLDSRIILEPAGRNTAPAVALAAQHVLQNEPDGMLLVLAADHLITQLGAFHDALNKAIEFSLCDRLVTFGIIPQHPETGYGYIKRGTPLSSYCFNVERFVEKPGYQKAQAYLESGDYCWNSGMFMFTAKKYLCELNRFRPDIFQKSLFAMQTSRLELNFIHIDEETFLRCPCESIDYAVMENTADAVVMPVDIGWSDVGSWGTLWDLTEKDAQGNVHRGNVIAINSLNNYVSSGNKLVATLGINNLVIIQTDDALLVAAREAVQDVKQLVGELKARKLPF</sequence>
<dbReference type="EMBL" id="QJQB01000169">
    <property type="protein sequence ID" value="PYA70747.1"/>
    <property type="molecule type" value="Genomic_DNA"/>
</dbReference>
<dbReference type="SUPFAM" id="SSF159283">
    <property type="entry name" value="Guanosine diphospho-D-mannose pyrophosphorylase/mannose-6-phosphate isomerase linker domain"/>
    <property type="match status" value="1"/>
</dbReference>
<dbReference type="SUPFAM" id="SSF53448">
    <property type="entry name" value="Nucleotide-diphospho-sugar transferases"/>
    <property type="match status" value="1"/>
</dbReference>
<dbReference type="GO" id="GO:0004475">
    <property type="term" value="F:mannose-1-phosphate guanylyltransferase (GTP) activity"/>
    <property type="evidence" value="ECO:0007669"/>
    <property type="project" value="UniProtKB-EC"/>
</dbReference>
<dbReference type="RefSeq" id="WP_053056823.1">
    <property type="nucleotide sequence ID" value="NZ_CP011642.1"/>
</dbReference>
<dbReference type="Proteomes" id="UP000247823">
    <property type="component" value="Unassembled WGS sequence"/>
</dbReference>
<evidence type="ECO:0000256" key="7">
    <source>
        <dbReference type="ARBA" id="ARBA00023134"/>
    </source>
</evidence>
<keyword evidence="5 12" id="KW-0548">Nucleotidyltransferase</keyword>
<reference evidence="15" key="3">
    <citation type="submission" date="2018-06" db="EMBL/GenBank/DDBJ databases">
        <title>Serratia marcescens genome sequencing and assembly.</title>
        <authorList>
            <person name="Martins R.C."/>
            <person name="Perdigao-Neto L.V."/>
            <person name="Costa S.F."/>
            <person name="Levin A.S.S."/>
        </authorList>
    </citation>
    <scope>NUCLEOTIDE SEQUENCE [LARGE SCALE GENOMIC DNA]</scope>
    <source>
        <strain evidence="15">1283</strain>
    </source>
</reference>
<dbReference type="Gene3D" id="3.90.550.10">
    <property type="entry name" value="Spore Coat Polysaccharide Biosynthesis Protein SpsA, Chain A"/>
    <property type="match status" value="1"/>
</dbReference>
<dbReference type="PANTHER" id="PTHR46390:SF1">
    <property type="entry name" value="MANNOSE-1-PHOSPHATE GUANYLYLTRANSFERASE"/>
    <property type="match status" value="1"/>
</dbReference>
<evidence type="ECO:0000256" key="5">
    <source>
        <dbReference type="ARBA" id="ARBA00022695"/>
    </source>
</evidence>
<dbReference type="GO" id="GO:0009298">
    <property type="term" value="P:GDP-mannose biosynthetic process"/>
    <property type="evidence" value="ECO:0007669"/>
    <property type="project" value="TreeGrafter"/>
</dbReference>
<dbReference type="GO" id="GO:0005525">
    <property type="term" value="F:GTP binding"/>
    <property type="evidence" value="ECO:0007669"/>
    <property type="project" value="UniProtKB-KW"/>
</dbReference>
<evidence type="ECO:0000313" key="13">
    <source>
        <dbReference type="EMBL" id="PYA70747.1"/>
    </source>
</evidence>
<dbReference type="AlphaFoldDB" id="A0AB33FRB2"/>
<dbReference type="Proteomes" id="UP000245399">
    <property type="component" value="Chromosome"/>
</dbReference>
<dbReference type="Pfam" id="PF00483">
    <property type="entry name" value="NTP_transferase"/>
    <property type="match status" value="1"/>
</dbReference>
<dbReference type="PANTHER" id="PTHR46390">
    <property type="entry name" value="MANNOSE-1-PHOSPHATE GUANYLYLTRANSFERASE"/>
    <property type="match status" value="1"/>
</dbReference>
<dbReference type="CDD" id="cd02509">
    <property type="entry name" value="GDP-M1P_Guanylyltransferase"/>
    <property type="match status" value="1"/>
</dbReference>
<evidence type="ECO:0000256" key="8">
    <source>
        <dbReference type="ARBA" id="ARBA00047343"/>
    </source>
</evidence>
<name>A0AB33FRB2_SERMA</name>
<evidence type="ECO:0000256" key="9">
    <source>
        <dbReference type="RuleBase" id="RU004190"/>
    </source>
</evidence>
<dbReference type="InterPro" id="IPR005835">
    <property type="entry name" value="NTP_transferase_dom"/>
</dbReference>
<comment type="similarity">
    <text evidence="2 9">Belongs to the mannose-6-phosphate isomerase type 2 family.</text>
</comment>
<dbReference type="EC" id="2.7.7.13" evidence="3"/>
<evidence type="ECO:0000256" key="4">
    <source>
        <dbReference type="ARBA" id="ARBA00022679"/>
    </source>
</evidence>
<comment type="catalytic activity">
    <reaction evidence="8">
        <text>alpha-D-mannose 1-phosphate + GTP + H(+) = GDP-alpha-D-mannose + diphosphate</text>
        <dbReference type="Rhea" id="RHEA:15229"/>
        <dbReference type="ChEBI" id="CHEBI:15378"/>
        <dbReference type="ChEBI" id="CHEBI:33019"/>
        <dbReference type="ChEBI" id="CHEBI:37565"/>
        <dbReference type="ChEBI" id="CHEBI:57527"/>
        <dbReference type="ChEBI" id="CHEBI:58409"/>
        <dbReference type="EC" id="2.7.7.13"/>
    </reaction>
</comment>
<gene>
    <name evidence="12" type="ORF">DKC05_06635</name>
    <name evidence="13" type="ORF">DMW51_07575</name>
</gene>
<feature type="domain" description="MannoseP isomerase/GMP-like beta-helix" evidence="11">
    <location>
        <begin position="297"/>
        <end position="351"/>
    </location>
</feature>
<dbReference type="FunFam" id="3.90.550.10:FF:000046">
    <property type="entry name" value="Mannose-1-phosphate guanylyltransferase (GDP)"/>
    <property type="match status" value="1"/>
</dbReference>
<evidence type="ECO:0000259" key="10">
    <source>
        <dbReference type="Pfam" id="PF00483"/>
    </source>
</evidence>
<dbReference type="InterPro" id="IPR054566">
    <property type="entry name" value="ManC/GMP-like_b-helix"/>
</dbReference>
<evidence type="ECO:0000313" key="15">
    <source>
        <dbReference type="Proteomes" id="UP000247823"/>
    </source>
</evidence>
<evidence type="ECO:0000256" key="2">
    <source>
        <dbReference type="ARBA" id="ARBA00006115"/>
    </source>
</evidence>
<evidence type="ECO:0000313" key="14">
    <source>
        <dbReference type="Proteomes" id="UP000245399"/>
    </source>
</evidence>
<keyword evidence="7" id="KW-0342">GTP-binding</keyword>
<proteinExistence type="inferred from homology"/>
<dbReference type="GO" id="GO:0000271">
    <property type="term" value="P:polysaccharide biosynthetic process"/>
    <property type="evidence" value="ECO:0007669"/>
    <property type="project" value="InterPro"/>
</dbReference>
<dbReference type="InterPro" id="IPR051161">
    <property type="entry name" value="Mannose-6P_isomerase_type2"/>
</dbReference>
<evidence type="ECO:0000313" key="12">
    <source>
        <dbReference type="EMBL" id="AWL67365.1"/>
    </source>
</evidence>
<reference evidence="13 15" key="2">
    <citation type="submission" date="2018-06" db="EMBL/GenBank/DDBJ databases">
        <title>Serratia marcescens genome sequencing and assembly.</title>
        <authorList>
            <person name="Martins R.C.R."/>
            <person name="Perdigao-Neto L.V."/>
            <person name="Costa S.F."/>
            <person name="Levin A.S.S."/>
        </authorList>
    </citation>
    <scope>NUCLEOTIDE SEQUENCE [LARGE SCALE GENOMIC DNA]</scope>
    <source>
        <strain evidence="13 15">1283</strain>
    </source>
</reference>
<dbReference type="InterPro" id="IPR006375">
    <property type="entry name" value="Man1P_GuaTrfase/Man6P_Isoase"/>
</dbReference>
<dbReference type="NCBIfam" id="TIGR01479">
    <property type="entry name" value="GMP_PMI"/>
    <property type="match status" value="1"/>
</dbReference>
<evidence type="ECO:0000256" key="1">
    <source>
        <dbReference type="ARBA" id="ARBA00004823"/>
    </source>
</evidence>
<evidence type="ECO:0000256" key="6">
    <source>
        <dbReference type="ARBA" id="ARBA00022741"/>
    </source>
</evidence>
<dbReference type="InterPro" id="IPR029044">
    <property type="entry name" value="Nucleotide-diphossugar_trans"/>
</dbReference>
<reference evidence="13" key="4">
    <citation type="submission" date="2018-06" db="EMBL/GenBank/DDBJ databases">
        <authorList>
            <person name="Martins R.C."/>
            <person name="Perdigao-Neto L.V."/>
            <person name="Costa S.F."/>
            <person name="Levin A.S.S."/>
        </authorList>
    </citation>
    <scope>NUCLEOTIDE SEQUENCE</scope>
    <source>
        <strain evidence="13">1283</strain>
    </source>
</reference>
<dbReference type="Pfam" id="PF22640">
    <property type="entry name" value="ManC_GMP_beta-helix"/>
    <property type="match status" value="1"/>
</dbReference>
<keyword evidence="6" id="KW-0547">Nucleotide-binding</keyword>
<feature type="domain" description="Nucleotidyl transferase" evidence="10">
    <location>
        <begin position="6"/>
        <end position="291"/>
    </location>
</feature>
<keyword evidence="4" id="KW-0808">Transferase</keyword>
<dbReference type="InterPro" id="IPR049577">
    <property type="entry name" value="GMPP_N"/>
</dbReference>
<comment type="pathway">
    <text evidence="1">Nucleotide-sugar biosynthesis; GDP-alpha-D-mannose biosynthesis; GDP-alpha-D-mannose from alpha-D-mannose 1-phosphate (GTP route): step 1/1.</text>
</comment>
<dbReference type="GO" id="GO:0016853">
    <property type="term" value="F:isomerase activity"/>
    <property type="evidence" value="ECO:0007669"/>
    <property type="project" value="UniProtKB-KW"/>
</dbReference>
<evidence type="ECO:0000259" key="11">
    <source>
        <dbReference type="Pfam" id="PF22640"/>
    </source>
</evidence>
<accession>A0AB33FRB2</accession>
<organism evidence="12 14">
    <name type="scientific">Serratia marcescens</name>
    <dbReference type="NCBI Taxonomy" id="615"/>
    <lineage>
        <taxon>Bacteria</taxon>
        <taxon>Pseudomonadati</taxon>
        <taxon>Pseudomonadota</taxon>
        <taxon>Gammaproteobacteria</taxon>
        <taxon>Enterobacterales</taxon>
        <taxon>Yersiniaceae</taxon>
        <taxon>Serratia</taxon>
    </lineage>
</organism>